<organism evidence="1 2">
    <name type="scientific">Microbaculum marinisediminis</name>
    <dbReference type="NCBI Taxonomy" id="2931392"/>
    <lineage>
        <taxon>Bacteria</taxon>
        <taxon>Pseudomonadati</taxon>
        <taxon>Pseudomonadota</taxon>
        <taxon>Alphaproteobacteria</taxon>
        <taxon>Hyphomicrobiales</taxon>
        <taxon>Tepidamorphaceae</taxon>
        <taxon>Microbaculum</taxon>
    </lineage>
</organism>
<sequence>MGCRCGERRKALRRAAEAIAKGDRKALGANVGYVGRTMVQDVRALARDAAARRLAVRGSRR</sequence>
<accession>A0AAW5QTQ4</accession>
<name>A0AAW5QTQ4_9HYPH</name>
<dbReference type="Proteomes" id="UP001320898">
    <property type="component" value="Unassembled WGS sequence"/>
</dbReference>
<evidence type="ECO:0000313" key="2">
    <source>
        <dbReference type="Proteomes" id="UP001320898"/>
    </source>
</evidence>
<dbReference type="AlphaFoldDB" id="A0AAW5QTQ4"/>
<evidence type="ECO:0000313" key="1">
    <source>
        <dbReference type="EMBL" id="MCT8970597.1"/>
    </source>
</evidence>
<dbReference type="RefSeq" id="WP_261614162.1">
    <property type="nucleotide sequence ID" value="NZ_JALIDZ010000001.1"/>
</dbReference>
<reference evidence="1 2" key="1">
    <citation type="submission" date="2022-04" db="EMBL/GenBank/DDBJ databases">
        <authorList>
            <person name="Ye Y.-Q."/>
            <person name="Du Z.-J."/>
        </authorList>
    </citation>
    <scope>NUCLEOTIDE SEQUENCE [LARGE SCALE GENOMIC DNA]</scope>
    <source>
        <strain evidence="1 2">A6E488</strain>
    </source>
</reference>
<protein>
    <submittedName>
        <fullName evidence="1">Uncharacterized protein</fullName>
    </submittedName>
</protein>
<dbReference type="EMBL" id="JALIDZ010000001">
    <property type="protein sequence ID" value="MCT8970597.1"/>
    <property type="molecule type" value="Genomic_DNA"/>
</dbReference>
<proteinExistence type="predicted"/>
<gene>
    <name evidence="1" type="ORF">MUB46_01875</name>
</gene>
<keyword evidence="2" id="KW-1185">Reference proteome</keyword>
<comment type="caution">
    <text evidence="1">The sequence shown here is derived from an EMBL/GenBank/DDBJ whole genome shotgun (WGS) entry which is preliminary data.</text>
</comment>